<evidence type="ECO:0000256" key="3">
    <source>
        <dbReference type="ARBA" id="ARBA00022692"/>
    </source>
</evidence>
<reference evidence="8 9" key="1">
    <citation type="submission" date="2020-07" db="EMBL/GenBank/DDBJ databases">
        <title>isolation of Luteimonas sp. SJ-16.</title>
        <authorList>
            <person name="Huang X.-X."/>
            <person name="Xu L."/>
            <person name="Sun J.-Q."/>
        </authorList>
    </citation>
    <scope>NUCLEOTIDE SEQUENCE [LARGE SCALE GENOMIC DNA]</scope>
    <source>
        <strain evidence="8 9">SJ-16</strain>
    </source>
</reference>
<gene>
    <name evidence="8" type="ORF">H0E82_06515</name>
</gene>
<evidence type="ECO:0000256" key="6">
    <source>
        <dbReference type="SAM" id="MobiDB-lite"/>
    </source>
</evidence>
<evidence type="ECO:0000256" key="4">
    <source>
        <dbReference type="ARBA" id="ARBA00022989"/>
    </source>
</evidence>
<dbReference type="EMBL" id="JACCJZ010000013">
    <property type="protein sequence ID" value="NYZ62415.1"/>
    <property type="molecule type" value="Genomic_DNA"/>
</dbReference>
<accession>A0A7Z0QRG5</accession>
<keyword evidence="4 7" id="KW-1133">Transmembrane helix</keyword>
<dbReference type="CDD" id="cd16429">
    <property type="entry name" value="VirB10"/>
    <property type="match status" value="1"/>
</dbReference>
<dbReference type="Pfam" id="PF03743">
    <property type="entry name" value="TrbI"/>
    <property type="match status" value="1"/>
</dbReference>
<evidence type="ECO:0000256" key="1">
    <source>
        <dbReference type="ARBA" id="ARBA00004167"/>
    </source>
</evidence>
<comment type="subcellular location">
    <subcellularLocation>
        <location evidence="1">Membrane</location>
        <topology evidence="1">Single-pass membrane protein</topology>
    </subcellularLocation>
</comment>
<evidence type="ECO:0000256" key="7">
    <source>
        <dbReference type="SAM" id="Phobius"/>
    </source>
</evidence>
<proteinExistence type="inferred from homology"/>
<keyword evidence="9" id="KW-1185">Reference proteome</keyword>
<evidence type="ECO:0000256" key="5">
    <source>
        <dbReference type="ARBA" id="ARBA00023136"/>
    </source>
</evidence>
<evidence type="ECO:0000313" key="8">
    <source>
        <dbReference type="EMBL" id="NYZ62415.1"/>
    </source>
</evidence>
<evidence type="ECO:0000313" key="9">
    <source>
        <dbReference type="Proteomes" id="UP000589896"/>
    </source>
</evidence>
<feature type="compositionally biased region" description="Basic and acidic residues" evidence="6">
    <location>
        <begin position="1"/>
        <end position="12"/>
    </location>
</feature>
<feature type="region of interest" description="Disordered" evidence="6">
    <location>
        <begin position="1"/>
        <end position="52"/>
    </location>
</feature>
<comment type="caution">
    <text evidence="8">The sequence shown here is derived from an EMBL/GenBank/DDBJ whole genome shotgun (WGS) entry which is preliminary data.</text>
</comment>
<sequence length="420" mass="44228">MSVSDRPARPECGRTAQEPRAVNERPSPPGDTVQPAGAPAGNPYQDRVAPTPADLDAGAPYLQTAEVQRLNRKALVFLGAIVLVLGAFAVWLFSGDSSAPEAARARPQAEQIVIPAAPRDLPELPEARPAPPPELPPLPVIDDERSAVAGGGMPGAGLAGDMFSGSEISSLLERRMQDASMDRDGDTGAGAAGGANAGLMAGMMPGQMEESRGPPSGPTSAQPLYNPDTLLLRGTYIRCILQSRVISDFPGYTSCIVTEPVYSVNGRRLLLPRGSKVMGYYNSDSVIGDRAAIVWDRITTPTGLDVNMMSPGVDALGAAGNEGHYTAHWGQRITSALLISMLSDAFKYVGAKNGPQSTTFGGGGFAVQNPYESNTARTMERLANLALERNMSRPPTVTINQGALLNVYVARDVDFSAVVR</sequence>
<dbReference type="InterPro" id="IPR042217">
    <property type="entry name" value="T4SS_VirB10/TrbI"/>
</dbReference>
<dbReference type="Proteomes" id="UP000589896">
    <property type="component" value="Unassembled WGS sequence"/>
</dbReference>
<keyword evidence="5 7" id="KW-0472">Membrane</keyword>
<dbReference type="Gene3D" id="2.40.128.260">
    <property type="entry name" value="Type IV secretion system, VirB10/TraB/TrbI"/>
    <property type="match status" value="1"/>
</dbReference>
<organism evidence="8 9">
    <name type="scientific">Luteimonas deserti</name>
    <dbReference type="NCBI Taxonomy" id="2752306"/>
    <lineage>
        <taxon>Bacteria</taxon>
        <taxon>Pseudomonadati</taxon>
        <taxon>Pseudomonadota</taxon>
        <taxon>Gammaproteobacteria</taxon>
        <taxon>Lysobacterales</taxon>
        <taxon>Lysobacteraceae</taxon>
        <taxon>Luteimonas</taxon>
    </lineage>
</organism>
<dbReference type="GO" id="GO:0016020">
    <property type="term" value="C:membrane"/>
    <property type="evidence" value="ECO:0007669"/>
    <property type="project" value="UniProtKB-SubCell"/>
</dbReference>
<evidence type="ECO:0000256" key="2">
    <source>
        <dbReference type="ARBA" id="ARBA00010265"/>
    </source>
</evidence>
<feature type="transmembrane region" description="Helical" evidence="7">
    <location>
        <begin position="74"/>
        <end position="94"/>
    </location>
</feature>
<comment type="similarity">
    <text evidence="2">Belongs to the TrbI/VirB10 family.</text>
</comment>
<dbReference type="AlphaFoldDB" id="A0A7Z0QRG5"/>
<protein>
    <submittedName>
        <fullName evidence="8">TrbI/VirB10 family protein</fullName>
    </submittedName>
</protein>
<keyword evidence="3 7" id="KW-0812">Transmembrane</keyword>
<dbReference type="InterPro" id="IPR005498">
    <property type="entry name" value="T4SS_VirB10/TraB/TrbI"/>
</dbReference>
<name>A0A7Z0QRG5_9GAMM</name>